<dbReference type="PANTHER" id="PTHR33107">
    <property type="entry name" value="KUNITZ TRYPSIN INHIBITOR 2"/>
    <property type="match status" value="1"/>
</dbReference>
<dbReference type="InterPro" id="IPR011065">
    <property type="entry name" value="Kunitz_inhibitor_STI-like_sf"/>
</dbReference>
<dbReference type="PANTHER" id="PTHR33107:SF12">
    <property type="entry name" value="KUNITZ TRYPSIN INHIBITOR 4"/>
    <property type="match status" value="1"/>
</dbReference>
<feature type="signal peptide" evidence="1">
    <location>
        <begin position="1"/>
        <end position="21"/>
    </location>
</feature>
<dbReference type="AlphaFoldDB" id="A0A6D2K3H5"/>
<feature type="chain" id="PRO_5025672274" description="Miraculin" evidence="1">
    <location>
        <begin position="22"/>
        <end position="211"/>
    </location>
</feature>
<protein>
    <recommendedName>
        <fullName evidence="4">Miraculin</fullName>
    </recommendedName>
</protein>
<dbReference type="OrthoDB" id="1918435at2759"/>
<name>A0A6D2K3H5_9BRAS</name>
<dbReference type="CDD" id="cd23366">
    <property type="entry name" value="beta-trefoil_STI_AtTPI-like"/>
    <property type="match status" value="1"/>
</dbReference>
<evidence type="ECO:0000313" key="3">
    <source>
        <dbReference type="Proteomes" id="UP000467841"/>
    </source>
</evidence>
<organism evidence="2 3">
    <name type="scientific">Microthlaspi erraticum</name>
    <dbReference type="NCBI Taxonomy" id="1685480"/>
    <lineage>
        <taxon>Eukaryota</taxon>
        <taxon>Viridiplantae</taxon>
        <taxon>Streptophyta</taxon>
        <taxon>Embryophyta</taxon>
        <taxon>Tracheophyta</taxon>
        <taxon>Spermatophyta</taxon>
        <taxon>Magnoliopsida</taxon>
        <taxon>eudicotyledons</taxon>
        <taxon>Gunneridae</taxon>
        <taxon>Pentapetalae</taxon>
        <taxon>rosids</taxon>
        <taxon>malvids</taxon>
        <taxon>Brassicales</taxon>
        <taxon>Brassicaceae</taxon>
        <taxon>Coluteocarpeae</taxon>
        <taxon>Microthlaspi</taxon>
    </lineage>
</organism>
<dbReference type="GO" id="GO:0004866">
    <property type="term" value="F:endopeptidase inhibitor activity"/>
    <property type="evidence" value="ECO:0007669"/>
    <property type="project" value="InterPro"/>
</dbReference>
<dbReference type="PROSITE" id="PS00283">
    <property type="entry name" value="SOYBEAN_KUNITZ"/>
    <property type="match status" value="1"/>
</dbReference>
<dbReference type="SUPFAM" id="SSF50386">
    <property type="entry name" value="STI-like"/>
    <property type="match status" value="1"/>
</dbReference>
<dbReference type="SMART" id="SM00452">
    <property type="entry name" value="STI"/>
    <property type="match status" value="1"/>
</dbReference>
<sequence length="211" mass="23243">MNPTFCFVLALTAVLATNAVGAVSDINGDIIFRGSYYVLPFVRGRGGGVSLAGRGGQPCPYDIVQESSEVDQGIPVRFSNWAPRVAFVPDSQNLNIETVVGATICIQSTYWRVGEFDKERKQYFVVAGPKPEGFDGDSLKSFFQIEKSGDVAYKFVFCPRTSDSGRPKCKNVGIFVDEIGVRRLALRSKPFLVMFKKANETEISTKTMWGL</sequence>
<dbReference type="Gene3D" id="2.80.10.50">
    <property type="match status" value="1"/>
</dbReference>
<dbReference type="PRINTS" id="PR00291">
    <property type="entry name" value="KUNITZINHBTR"/>
</dbReference>
<comment type="caution">
    <text evidence="2">The sequence shown here is derived from an EMBL/GenBank/DDBJ whole genome shotgun (WGS) entry which is preliminary data.</text>
</comment>
<dbReference type="InterPro" id="IPR002160">
    <property type="entry name" value="Prot_inh_Kunz-lg"/>
</dbReference>
<keyword evidence="1" id="KW-0732">Signal</keyword>
<gene>
    <name evidence="2" type="ORF">MERR_LOCUS30347</name>
</gene>
<keyword evidence="3" id="KW-1185">Reference proteome</keyword>
<evidence type="ECO:0000256" key="1">
    <source>
        <dbReference type="SAM" id="SignalP"/>
    </source>
</evidence>
<proteinExistence type="predicted"/>
<evidence type="ECO:0000313" key="2">
    <source>
        <dbReference type="EMBL" id="CAA7043112.1"/>
    </source>
</evidence>
<dbReference type="Proteomes" id="UP000467841">
    <property type="component" value="Unassembled WGS sequence"/>
</dbReference>
<reference evidence="2" key="1">
    <citation type="submission" date="2020-01" db="EMBL/GenBank/DDBJ databases">
        <authorList>
            <person name="Mishra B."/>
        </authorList>
    </citation>
    <scope>NUCLEOTIDE SEQUENCE [LARGE SCALE GENOMIC DNA]</scope>
</reference>
<evidence type="ECO:0008006" key="4">
    <source>
        <dbReference type="Google" id="ProtNLM"/>
    </source>
</evidence>
<dbReference type="EMBL" id="CACVBM020001274">
    <property type="protein sequence ID" value="CAA7043112.1"/>
    <property type="molecule type" value="Genomic_DNA"/>
</dbReference>
<dbReference type="Pfam" id="PF00197">
    <property type="entry name" value="Kunitz_legume"/>
    <property type="match status" value="1"/>
</dbReference>
<accession>A0A6D2K3H5</accession>